<feature type="transmembrane region" description="Helical" evidence="1">
    <location>
        <begin position="125"/>
        <end position="143"/>
    </location>
</feature>
<reference evidence="2 3" key="1">
    <citation type="submission" date="2018-03" db="EMBL/GenBank/DDBJ databases">
        <title>Genomic Encyclopedia of Archaeal and Bacterial Type Strains, Phase II (KMG-II): from individual species to whole genera.</title>
        <authorList>
            <person name="Goeker M."/>
        </authorList>
    </citation>
    <scope>NUCLEOTIDE SEQUENCE [LARGE SCALE GENOMIC DNA]</scope>
    <source>
        <strain evidence="2 3">DSM 45211</strain>
    </source>
</reference>
<evidence type="ECO:0000313" key="2">
    <source>
        <dbReference type="EMBL" id="PSK97579.1"/>
    </source>
</evidence>
<comment type="caution">
    <text evidence="2">The sequence shown here is derived from an EMBL/GenBank/DDBJ whole genome shotgun (WGS) entry which is preliminary data.</text>
</comment>
<organism evidence="2 3">
    <name type="scientific">Haloactinopolyspora alba</name>
    <dbReference type="NCBI Taxonomy" id="648780"/>
    <lineage>
        <taxon>Bacteria</taxon>
        <taxon>Bacillati</taxon>
        <taxon>Actinomycetota</taxon>
        <taxon>Actinomycetes</taxon>
        <taxon>Jiangellales</taxon>
        <taxon>Jiangellaceae</taxon>
        <taxon>Haloactinopolyspora</taxon>
    </lineage>
</organism>
<sequence length="150" mass="15991">MTDARTVQAHAGPAPRGRLFWTLLVVGATVTGYGVYVAWSDRADTNPADAIIWLTGAGIVHDLVVAPLIVLLTWASGRLPDAARLPIRLGLAFSALITVLFWPVVQGWGRSASVPSALPLDYGRNLVVVLAVVWAAVGAAVVVRTRKEMR</sequence>
<dbReference type="Proteomes" id="UP000243528">
    <property type="component" value="Unassembled WGS sequence"/>
</dbReference>
<evidence type="ECO:0000313" key="3">
    <source>
        <dbReference type="Proteomes" id="UP000243528"/>
    </source>
</evidence>
<dbReference type="EMBL" id="PYGE01000022">
    <property type="protein sequence ID" value="PSK97579.1"/>
    <property type="molecule type" value="Genomic_DNA"/>
</dbReference>
<keyword evidence="3" id="KW-1185">Reference proteome</keyword>
<proteinExistence type="predicted"/>
<gene>
    <name evidence="2" type="ORF">CLV30_12271</name>
</gene>
<keyword evidence="1" id="KW-0812">Transmembrane</keyword>
<keyword evidence="1" id="KW-0472">Membrane</keyword>
<dbReference type="AlphaFoldDB" id="A0A2P8DK52"/>
<accession>A0A2P8DK52</accession>
<evidence type="ECO:0000256" key="1">
    <source>
        <dbReference type="SAM" id="Phobius"/>
    </source>
</evidence>
<dbReference type="RefSeq" id="WP_165358561.1">
    <property type="nucleotide sequence ID" value="NZ_ML142904.1"/>
</dbReference>
<name>A0A2P8DK52_9ACTN</name>
<feature type="transmembrane region" description="Helical" evidence="1">
    <location>
        <begin position="87"/>
        <end position="105"/>
    </location>
</feature>
<feature type="transmembrane region" description="Helical" evidence="1">
    <location>
        <begin position="20"/>
        <end position="39"/>
    </location>
</feature>
<protein>
    <submittedName>
        <fullName evidence="2">Uncharacterized protein</fullName>
    </submittedName>
</protein>
<keyword evidence="1" id="KW-1133">Transmembrane helix</keyword>
<feature type="transmembrane region" description="Helical" evidence="1">
    <location>
        <begin position="51"/>
        <end position="75"/>
    </location>
</feature>